<feature type="region of interest" description="Disordered" evidence="10">
    <location>
        <begin position="542"/>
        <end position="650"/>
    </location>
</feature>
<evidence type="ECO:0000256" key="6">
    <source>
        <dbReference type="ARBA" id="ARBA00022824"/>
    </source>
</evidence>
<gene>
    <name evidence="12" type="ORF">P167DRAFT_514649</name>
</gene>
<comment type="function">
    <text evidence="9">Component of the signal recognition particle (SRP) complex, a ribonucleoprotein complex that mediates the cotranslational targeting of secretory and membrane proteins to the endoplasmic reticulum (ER).</text>
</comment>
<feature type="compositionally biased region" description="Basic residues" evidence="10">
    <location>
        <begin position="557"/>
        <end position="568"/>
    </location>
</feature>
<sequence length="650" mass="69903">MAHYTPASLESLLKNLTLTDEEADHEEILRHCDGLLSTNKAHPRALHTKIVALLSLDRYDDAIKVIESVDGQAVAETATLERAYCLYKLGRLQEAEEVAKKAADGGDRNKRGLRHVEAQAAYRSERFVHAAKIYKELADGMTQVDNEDYDLSVNTTAADAQIIWAGQGHLVKSTKPDRGALDAFETAFNSACISLARGEYGQALVLLKRSKDLCNALEDLSDEEKKLELTPIIAQEVCALINLGRTEDAMARSQELGVSTLTDTALKLIATYNEIAATSCLPDYNPHKSVIAAETATASAKTTTARPFIFQARALERNDAVIDFQVGKLSSVKAKAAKITQTYPNDPANGVISAAAHAGNVKGKTAENKVEALWTANPKDIGLALTLVQLRIKSKNITGAIQTMDKLLSALEPEQRYQPGLVGLLVALYQSQARKKDVKDLLSQASDFWKNTDTPNATILQASGKAQLDSDDSADLRAAGELFTSLLSADPTNKFATAGLVASYATIDPSQITPAHISKLTPVQTLIADIDVAALESLGVAQQSRKRSAEEDAGPKVKPKKVKKKKTRLPKDVEPGKVADPERWLPERDRSTYRPKGRKDKKKAAGATQGGPTAAGESSEVLGGELLKKAGGGPGGGANKKKKKKTGGKW</sequence>
<dbReference type="Pfam" id="PF08492">
    <property type="entry name" value="SRP72"/>
    <property type="match status" value="1"/>
</dbReference>
<dbReference type="InterPro" id="IPR026270">
    <property type="entry name" value="SRP72"/>
</dbReference>
<dbReference type="GO" id="GO:0005786">
    <property type="term" value="C:signal recognition particle, endoplasmic reticulum targeting"/>
    <property type="evidence" value="ECO:0007669"/>
    <property type="project" value="UniProtKB-UniRule"/>
</dbReference>
<evidence type="ECO:0000256" key="9">
    <source>
        <dbReference type="PIRNR" id="PIRNR038922"/>
    </source>
</evidence>
<dbReference type="GO" id="GO:0008312">
    <property type="term" value="F:7S RNA binding"/>
    <property type="evidence" value="ECO:0007669"/>
    <property type="project" value="InterPro"/>
</dbReference>
<proteinExistence type="inferred from homology"/>
<dbReference type="Pfam" id="PF17004">
    <property type="entry name" value="SRP_TPR_like"/>
    <property type="match status" value="1"/>
</dbReference>
<dbReference type="InParanoid" id="A0A3N4L3I3"/>
<comment type="similarity">
    <text evidence="3 9">Belongs to the SRP72 family.</text>
</comment>
<name>A0A3N4L3I3_9PEZI</name>
<evidence type="ECO:0000259" key="11">
    <source>
        <dbReference type="Pfam" id="PF08492"/>
    </source>
</evidence>
<dbReference type="InterPro" id="IPR031545">
    <property type="entry name" value="SRP72_TPR-like"/>
</dbReference>
<feature type="domain" description="Signal recognition particle SRP72 subunit RNA-binding" evidence="11">
    <location>
        <begin position="545"/>
        <end position="595"/>
    </location>
</feature>
<feature type="compositionally biased region" description="Basic residues" evidence="10">
    <location>
        <begin position="639"/>
        <end position="650"/>
    </location>
</feature>
<keyword evidence="6" id="KW-0256">Endoplasmic reticulum</keyword>
<dbReference type="FunCoup" id="A0A3N4L3I3">
    <property type="interactions" value="935"/>
</dbReference>
<feature type="compositionally biased region" description="Basic residues" evidence="10">
    <location>
        <begin position="593"/>
        <end position="604"/>
    </location>
</feature>
<evidence type="ECO:0000256" key="3">
    <source>
        <dbReference type="ARBA" id="ARBA00007676"/>
    </source>
</evidence>
<evidence type="ECO:0000313" key="12">
    <source>
        <dbReference type="EMBL" id="RPB17474.1"/>
    </source>
</evidence>
<keyword evidence="7 9" id="KW-0733">Signal recognition particle</keyword>
<dbReference type="InterPro" id="IPR011990">
    <property type="entry name" value="TPR-like_helical_dom_sf"/>
</dbReference>
<dbReference type="GO" id="GO:0005783">
    <property type="term" value="C:endoplasmic reticulum"/>
    <property type="evidence" value="ECO:0007669"/>
    <property type="project" value="UniProtKB-SubCell"/>
</dbReference>
<evidence type="ECO:0000313" key="13">
    <source>
        <dbReference type="Proteomes" id="UP000277580"/>
    </source>
</evidence>
<evidence type="ECO:0000256" key="8">
    <source>
        <dbReference type="ARBA" id="ARBA00023274"/>
    </source>
</evidence>
<dbReference type="InterPro" id="IPR013699">
    <property type="entry name" value="Signal_recog_part_SRP72_RNA-bd"/>
</dbReference>
<dbReference type="PANTHER" id="PTHR14094:SF9">
    <property type="entry name" value="SIGNAL RECOGNITION PARTICLE SUBUNIT SRP72"/>
    <property type="match status" value="1"/>
</dbReference>
<dbReference type="PANTHER" id="PTHR14094">
    <property type="entry name" value="SIGNAL RECOGNITION PARTICLE 72"/>
    <property type="match status" value="1"/>
</dbReference>
<dbReference type="Gene3D" id="1.25.40.10">
    <property type="entry name" value="Tetratricopeptide repeat domain"/>
    <property type="match status" value="1"/>
</dbReference>
<protein>
    <recommendedName>
        <fullName evidence="4 9">Signal recognition particle subunit SRP72</fullName>
    </recommendedName>
</protein>
<dbReference type="EMBL" id="ML119105">
    <property type="protein sequence ID" value="RPB17474.1"/>
    <property type="molecule type" value="Genomic_DNA"/>
</dbReference>
<keyword evidence="8 9" id="KW-0687">Ribonucleoprotein</keyword>
<feature type="compositionally biased region" description="Low complexity" evidence="10">
    <location>
        <begin position="605"/>
        <end position="616"/>
    </location>
</feature>
<dbReference type="GO" id="GO:0043022">
    <property type="term" value="F:ribosome binding"/>
    <property type="evidence" value="ECO:0007669"/>
    <property type="project" value="TreeGrafter"/>
</dbReference>
<evidence type="ECO:0000256" key="2">
    <source>
        <dbReference type="ARBA" id="ARBA00004496"/>
    </source>
</evidence>
<evidence type="ECO:0000256" key="1">
    <source>
        <dbReference type="ARBA" id="ARBA00004240"/>
    </source>
</evidence>
<reference evidence="12 13" key="1">
    <citation type="journal article" date="2018" name="Nat. Ecol. Evol.">
        <title>Pezizomycetes genomes reveal the molecular basis of ectomycorrhizal truffle lifestyle.</title>
        <authorList>
            <person name="Murat C."/>
            <person name="Payen T."/>
            <person name="Noel B."/>
            <person name="Kuo A."/>
            <person name="Morin E."/>
            <person name="Chen J."/>
            <person name="Kohler A."/>
            <person name="Krizsan K."/>
            <person name="Balestrini R."/>
            <person name="Da Silva C."/>
            <person name="Montanini B."/>
            <person name="Hainaut M."/>
            <person name="Levati E."/>
            <person name="Barry K.W."/>
            <person name="Belfiori B."/>
            <person name="Cichocki N."/>
            <person name="Clum A."/>
            <person name="Dockter R.B."/>
            <person name="Fauchery L."/>
            <person name="Guy J."/>
            <person name="Iotti M."/>
            <person name="Le Tacon F."/>
            <person name="Lindquist E.A."/>
            <person name="Lipzen A."/>
            <person name="Malagnac F."/>
            <person name="Mello A."/>
            <person name="Molinier V."/>
            <person name="Miyauchi S."/>
            <person name="Poulain J."/>
            <person name="Riccioni C."/>
            <person name="Rubini A."/>
            <person name="Sitrit Y."/>
            <person name="Splivallo R."/>
            <person name="Traeger S."/>
            <person name="Wang M."/>
            <person name="Zifcakova L."/>
            <person name="Wipf D."/>
            <person name="Zambonelli A."/>
            <person name="Paolocci F."/>
            <person name="Nowrousian M."/>
            <person name="Ottonello S."/>
            <person name="Baldrian P."/>
            <person name="Spatafora J.W."/>
            <person name="Henrissat B."/>
            <person name="Nagy L.G."/>
            <person name="Aury J.M."/>
            <person name="Wincker P."/>
            <person name="Grigoriev I.V."/>
            <person name="Bonfante P."/>
            <person name="Martin F.M."/>
        </authorList>
    </citation>
    <scope>NUCLEOTIDE SEQUENCE [LARGE SCALE GENOMIC DNA]</scope>
    <source>
        <strain evidence="12 13">CCBAS932</strain>
    </source>
</reference>
<evidence type="ECO:0000256" key="4">
    <source>
        <dbReference type="ARBA" id="ARBA00018350"/>
    </source>
</evidence>
<comment type="subcellular location">
    <subcellularLocation>
        <location evidence="2 9">Cytoplasm</location>
    </subcellularLocation>
    <subcellularLocation>
        <location evidence="1">Endoplasmic reticulum</location>
    </subcellularLocation>
</comment>
<accession>A0A3N4L3I3</accession>
<dbReference type="Proteomes" id="UP000277580">
    <property type="component" value="Unassembled WGS sequence"/>
</dbReference>
<dbReference type="STRING" id="1392247.A0A3N4L3I3"/>
<feature type="compositionally biased region" description="Basic and acidic residues" evidence="10">
    <location>
        <begin position="569"/>
        <end position="592"/>
    </location>
</feature>
<dbReference type="PIRSF" id="PIRSF038922">
    <property type="entry name" value="SRP72"/>
    <property type="match status" value="1"/>
</dbReference>
<dbReference type="OrthoDB" id="5421607at2759"/>
<evidence type="ECO:0000256" key="7">
    <source>
        <dbReference type="ARBA" id="ARBA00023135"/>
    </source>
</evidence>
<dbReference type="AlphaFoldDB" id="A0A3N4L3I3"/>
<keyword evidence="13" id="KW-1185">Reference proteome</keyword>
<keyword evidence="5 9" id="KW-0963">Cytoplasm</keyword>
<evidence type="ECO:0000256" key="10">
    <source>
        <dbReference type="SAM" id="MobiDB-lite"/>
    </source>
</evidence>
<organism evidence="12 13">
    <name type="scientific">Morchella conica CCBAS932</name>
    <dbReference type="NCBI Taxonomy" id="1392247"/>
    <lineage>
        <taxon>Eukaryota</taxon>
        <taxon>Fungi</taxon>
        <taxon>Dikarya</taxon>
        <taxon>Ascomycota</taxon>
        <taxon>Pezizomycotina</taxon>
        <taxon>Pezizomycetes</taxon>
        <taxon>Pezizales</taxon>
        <taxon>Morchellaceae</taxon>
        <taxon>Morchella</taxon>
    </lineage>
</organism>
<evidence type="ECO:0000256" key="5">
    <source>
        <dbReference type="ARBA" id="ARBA00022490"/>
    </source>
</evidence>
<dbReference type="GO" id="GO:0006614">
    <property type="term" value="P:SRP-dependent cotranslational protein targeting to membrane"/>
    <property type="evidence" value="ECO:0007669"/>
    <property type="project" value="UniProtKB-UniRule"/>
</dbReference>
<dbReference type="SUPFAM" id="SSF48452">
    <property type="entry name" value="TPR-like"/>
    <property type="match status" value="1"/>
</dbReference>